<protein>
    <submittedName>
        <fullName evidence="1">Uncharacterized protein</fullName>
    </submittedName>
</protein>
<sequence>MLVFALSLAMVVTLVTATVVTLHNESQRARVKVTANRSRLMR</sequence>
<name>A0A7W6HAJ1_9HYPH</name>
<gene>
    <name evidence="1" type="ORF">GGR03_000578</name>
</gene>
<evidence type="ECO:0000313" key="1">
    <source>
        <dbReference type="EMBL" id="MBB4001531.1"/>
    </source>
</evidence>
<dbReference type="AlphaFoldDB" id="A0A7W6HAJ1"/>
<proteinExistence type="predicted"/>
<evidence type="ECO:0000313" key="2">
    <source>
        <dbReference type="Proteomes" id="UP000588647"/>
    </source>
</evidence>
<comment type="caution">
    <text evidence="1">The sequence shown here is derived from an EMBL/GenBank/DDBJ whole genome shotgun (WGS) entry which is preliminary data.</text>
</comment>
<accession>A0A7W6HAJ1</accession>
<reference evidence="1 2" key="1">
    <citation type="submission" date="2020-08" db="EMBL/GenBank/DDBJ databases">
        <title>Genomic Encyclopedia of Type Strains, Phase IV (KMG-IV): sequencing the most valuable type-strain genomes for metagenomic binning, comparative biology and taxonomic classification.</title>
        <authorList>
            <person name="Goeker M."/>
        </authorList>
    </citation>
    <scope>NUCLEOTIDE SEQUENCE [LARGE SCALE GENOMIC DNA]</scope>
    <source>
        <strain evidence="1 2">DSM 103570</strain>
    </source>
</reference>
<dbReference type="EMBL" id="JACIEM010000001">
    <property type="protein sequence ID" value="MBB4001531.1"/>
    <property type="molecule type" value="Genomic_DNA"/>
</dbReference>
<keyword evidence="2" id="KW-1185">Reference proteome</keyword>
<organism evidence="1 2">
    <name type="scientific">Aurantimonas endophytica</name>
    <dbReference type="NCBI Taxonomy" id="1522175"/>
    <lineage>
        <taxon>Bacteria</taxon>
        <taxon>Pseudomonadati</taxon>
        <taxon>Pseudomonadota</taxon>
        <taxon>Alphaproteobacteria</taxon>
        <taxon>Hyphomicrobiales</taxon>
        <taxon>Aurantimonadaceae</taxon>
        <taxon>Aurantimonas</taxon>
    </lineage>
</organism>
<dbReference type="RefSeq" id="WP_281354618.1">
    <property type="nucleotide sequence ID" value="NZ_JAAAMM010000001.1"/>
</dbReference>
<dbReference type="Proteomes" id="UP000588647">
    <property type="component" value="Unassembled WGS sequence"/>
</dbReference>